<reference evidence="1 3" key="2">
    <citation type="journal article" date="2014" name="BMC Genomics">
        <title>An improved genome release (version Mt4.0) for the model legume Medicago truncatula.</title>
        <authorList>
            <person name="Tang H."/>
            <person name="Krishnakumar V."/>
            <person name="Bidwell S."/>
            <person name="Rosen B."/>
            <person name="Chan A."/>
            <person name="Zhou S."/>
            <person name="Gentzbittel L."/>
            <person name="Childs K.L."/>
            <person name="Yandell M."/>
            <person name="Gundlach H."/>
            <person name="Mayer K.F."/>
            <person name="Schwartz D.C."/>
            <person name="Town C.D."/>
        </authorList>
    </citation>
    <scope>GENOME REANNOTATION</scope>
    <source>
        <strain evidence="1">A17</strain>
        <strain evidence="2 3">cv. Jemalong A17</strain>
    </source>
</reference>
<gene>
    <name evidence="1" type="ordered locus">MTR_3g035965</name>
</gene>
<reference evidence="1 3" key="1">
    <citation type="journal article" date="2011" name="Nature">
        <title>The Medicago genome provides insight into the evolution of rhizobial symbioses.</title>
        <authorList>
            <person name="Young N.D."/>
            <person name="Debelle F."/>
            <person name="Oldroyd G.E."/>
            <person name="Geurts R."/>
            <person name="Cannon S.B."/>
            <person name="Udvardi M.K."/>
            <person name="Benedito V.A."/>
            <person name="Mayer K.F."/>
            <person name="Gouzy J."/>
            <person name="Schoof H."/>
            <person name="Van de Peer Y."/>
            <person name="Proost S."/>
            <person name="Cook D.R."/>
            <person name="Meyers B.C."/>
            <person name="Spannagl M."/>
            <person name="Cheung F."/>
            <person name="De Mita S."/>
            <person name="Krishnakumar V."/>
            <person name="Gundlach H."/>
            <person name="Zhou S."/>
            <person name="Mudge J."/>
            <person name="Bharti A.K."/>
            <person name="Murray J.D."/>
            <person name="Naoumkina M.A."/>
            <person name="Rosen B."/>
            <person name="Silverstein K.A."/>
            <person name="Tang H."/>
            <person name="Rombauts S."/>
            <person name="Zhao P.X."/>
            <person name="Zhou P."/>
            <person name="Barbe V."/>
            <person name="Bardou P."/>
            <person name="Bechner M."/>
            <person name="Bellec A."/>
            <person name="Berger A."/>
            <person name="Berges H."/>
            <person name="Bidwell S."/>
            <person name="Bisseling T."/>
            <person name="Choisne N."/>
            <person name="Couloux A."/>
            <person name="Denny R."/>
            <person name="Deshpande S."/>
            <person name="Dai X."/>
            <person name="Doyle J.J."/>
            <person name="Dudez A.M."/>
            <person name="Farmer A.D."/>
            <person name="Fouteau S."/>
            <person name="Franken C."/>
            <person name="Gibelin C."/>
            <person name="Gish J."/>
            <person name="Goldstein S."/>
            <person name="Gonzalez A.J."/>
            <person name="Green P.J."/>
            <person name="Hallab A."/>
            <person name="Hartog M."/>
            <person name="Hua A."/>
            <person name="Humphray S.J."/>
            <person name="Jeong D.H."/>
            <person name="Jing Y."/>
            <person name="Jocker A."/>
            <person name="Kenton S.M."/>
            <person name="Kim D.J."/>
            <person name="Klee K."/>
            <person name="Lai H."/>
            <person name="Lang C."/>
            <person name="Lin S."/>
            <person name="Macmil S.L."/>
            <person name="Magdelenat G."/>
            <person name="Matthews L."/>
            <person name="McCorrison J."/>
            <person name="Monaghan E.L."/>
            <person name="Mun J.H."/>
            <person name="Najar F.Z."/>
            <person name="Nicholson C."/>
            <person name="Noirot C."/>
            <person name="O'Bleness M."/>
            <person name="Paule C.R."/>
            <person name="Poulain J."/>
            <person name="Prion F."/>
            <person name="Qin B."/>
            <person name="Qu C."/>
            <person name="Retzel E.F."/>
            <person name="Riddle C."/>
            <person name="Sallet E."/>
            <person name="Samain S."/>
            <person name="Samson N."/>
            <person name="Sanders I."/>
            <person name="Saurat O."/>
            <person name="Scarpelli C."/>
            <person name="Schiex T."/>
            <person name="Segurens B."/>
            <person name="Severin A.J."/>
            <person name="Sherrier D.J."/>
            <person name="Shi R."/>
            <person name="Sims S."/>
            <person name="Singer S.R."/>
            <person name="Sinharoy S."/>
            <person name="Sterck L."/>
            <person name="Viollet A."/>
            <person name="Wang B.B."/>
            <person name="Wang K."/>
            <person name="Wang M."/>
            <person name="Wang X."/>
            <person name="Warfsmann J."/>
            <person name="Weissenbach J."/>
            <person name="White D.D."/>
            <person name="White J.D."/>
            <person name="Wiley G.B."/>
            <person name="Wincker P."/>
            <person name="Xing Y."/>
            <person name="Yang L."/>
            <person name="Yao Z."/>
            <person name="Ying F."/>
            <person name="Zhai J."/>
            <person name="Zhou L."/>
            <person name="Zuber A."/>
            <person name="Denarie J."/>
            <person name="Dixon R.A."/>
            <person name="May G.D."/>
            <person name="Schwartz D.C."/>
            <person name="Rogers J."/>
            <person name="Quetier F."/>
            <person name="Town C.D."/>
            <person name="Roe B.A."/>
        </authorList>
    </citation>
    <scope>NUCLEOTIDE SEQUENCE [LARGE SCALE GENOMIC DNA]</scope>
    <source>
        <strain evidence="1">A17</strain>
        <strain evidence="2 3">cv. Jemalong A17</strain>
    </source>
</reference>
<accession>A0A072V5H8</accession>
<name>A0A072V5H8_MEDTR</name>
<dbReference type="Proteomes" id="UP000002051">
    <property type="component" value="Chromosome 3"/>
</dbReference>
<dbReference type="EnsemblPlants" id="KEH33425">
    <property type="protein sequence ID" value="KEH33425"/>
    <property type="gene ID" value="MTR_3g035965"/>
</dbReference>
<evidence type="ECO:0000313" key="1">
    <source>
        <dbReference type="EMBL" id="KEH33425.1"/>
    </source>
</evidence>
<organism evidence="1 3">
    <name type="scientific">Medicago truncatula</name>
    <name type="common">Barrel medic</name>
    <name type="synonym">Medicago tribuloides</name>
    <dbReference type="NCBI Taxonomy" id="3880"/>
    <lineage>
        <taxon>Eukaryota</taxon>
        <taxon>Viridiplantae</taxon>
        <taxon>Streptophyta</taxon>
        <taxon>Embryophyta</taxon>
        <taxon>Tracheophyta</taxon>
        <taxon>Spermatophyta</taxon>
        <taxon>Magnoliopsida</taxon>
        <taxon>eudicotyledons</taxon>
        <taxon>Gunneridae</taxon>
        <taxon>Pentapetalae</taxon>
        <taxon>rosids</taxon>
        <taxon>fabids</taxon>
        <taxon>Fabales</taxon>
        <taxon>Fabaceae</taxon>
        <taxon>Papilionoideae</taxon>
        <taxon>50 kb inversion clade</taxon>
        <taxon>NPAAA clade</taxon>
        <taxon>Hologalegina</taxon>
        <taxon>IRL clade</taxon>
        <taxon>Trifolieae</taxon>
        <taxon>Medicago</taxon>
    </lineage>
</organism>
<dbReference type="EMBL" id="CM001219">
    <property type="protein sequence ID" value="KEH33425.1"/>
    <property type="molecule type" value="Genomic_DNA"/>
</dbReference>
<sequence length="91" mass="10786">MAPQTQMSFLRCWKGFVRIHSLVFIKVFLPNLWTWRKTYVRSNPITNFCEEVSTGIMNYLREQNRMSETEFLWIDLVVLALDLGVCYSSKS</sequence>
<dbReference type="AlphaFoldDB" id="A0A072V5H8"/>
<reference evidence="2" key="3">
    <citation type="submission" date="2015-04" db="UniProtKB">
        <authorList>
            <consortium name="EnsemblPlants"/>
        </authorList>
    </citation>
    <scope>IDENTIFICATION</scope>
    <source>
        <strain evidence="2">cv. Jemalong A17</strain>
    </source>
</reference>
<evidence type="ECO:0000313" key="3">
    <source>
        <dbReference type="Proteomes" id="UP000002051"/>
    </source>
</evidence>
<keyword evidence="3" id="KW-1185">Reference proteome</keyword>
<proteinExistence type="predicted"/>
<evidence type="ECO:0000313" key="2">
    <source>
        <dbReference type="EnsemblPlants" id="KEH33425"/>
    </source>
</evidence>
<dbReference type="HOGENOM" id="CLU_2430379_0_0_1"/>
<protein>
    <submittedName>
        <fullName evidence="1 2">Uncharacterized protein</fullName>
    </submittedName>
</protein>